<evidence type="ECO:0000313" key="1">
    <source>
        <dbReference type="EMBL" id="CAH1783656.1"/>
    </source>
</evidence>
<dbReference type="OrthoDB" id="6149480at2759"/>
<dbReference type="AlphaFoldDB" id="A0A8J1T812"/>
<dbReference type="Proteomes" id="UP000749559">
    <property type="component" value="Unassembled WGS sequence"/>
</dbReference>
<dbReference type="PANTHER" id="PTHR31408">
    <property type="entry name" value="HYPOTHETICAL PROTEIN LOC689986"/>
    <property type="match status" value="1"/>
</dbReference>
<gene>
    <name evidence="1" type="ORF">OFUS_LOCUS9977</name>
</gene>
<name>A0A8J1T812_OWEFU</name>
<accession>A0A8J1T812</accession>
<dbReference type="EMBL" id="CAIIXF020000005">
    <property type="protein sequence ID" value="CAH1783656.1"/>
    <property type="molecule type" value="Genomic_DNA"/>
</dbReference>
<reference evidence="1" key="1">
    <citation type="submission" date="2022-03" db="EMBL/GenBank/DDBJ databases">
        <authorList>
            <person name="Martin C."/>
        </authorList>
    </citation>
    <scope>NUCLEOTIDE SEQUENCE</scope>
</reference>
<dbReference type="InterPro" id="IPR027857">
    <property type="entry name" value="SCRE"/>
</dbReference>
<dbReference type="GO" id="GO:0007131">
    <property type="term" value="P:reciprocal meiotic recombination"/>
    <property type="evidence" value="ECO:0007669"/>
    <property type="project" value="TreeGrafter"/>
</dbReference>
<keyword evidence="2" id="KW-1185">Reference proteome</keyword>
<organism evidence="1 2">
    <name type="scientific">Owenia fusiformis</name>
    <name type="common">Polychaete worm</name>
    <dbReference type="NCBI Taxonomy" id="6347"/>
    <lineage>
        <taxon>Eukaryota</taxon>
        <taxon>Metazoa</taxon>
        <taxon>Spiralia</taxon>
        <taxon>Lophotrochozoa</taxon>
        <taxon>Annelida</taxon>
        <taxon>Polychaeta</taxon>
        <taxon>Sedentaria</taxon>
        <taxon>Canalipalpata</taxon>
        <taxon>Sabellida</taxon>
        <taxon>Oweniida</taxon>
        <taxon>Oweniidae</taxon>
        <taxon>Owenia</taxon>
    </lineage>
</organism>
<dbReference type="GO" id="GO:0007130">
    <property type="term" value="P:synaptonemal complex assembly"/>
    <property type="evidence" value="ECO:0007669"/>
    <property type="project" value="InterPro"/>
</dbReference>
<sequence>MSLMSQDHWPVICHTSLESSDIVKLLQQEHKVRFSSNTEEDTCIFPLSGIAFMIMPLKNTITQSQPGDVKLHENFLQRMDRFIHVHQKCYFLALAAIHERDELKIFSLIQQKYFSSKLNLIPIHNARECLKVMTTIAKVTCKPMNKVLQDRLDSMLEIYTADSTTTDVIKCFNLPSHESLVLKDGLGSVRNIIKASKDELLDCSLDKDVVASIQKYIKGDSK</sequence>
<dbReference type="GO" id="GO:0005694">
    <property type="term" value="C:chromosome"/>
    <property type="evidence" value="ECO:0007669"/>
    <property type="project" value="TreeGrafter"/>
</dbReference>
<dbReference type="Pfam" id="PF15162">
    <property type="entry name" value="SCRE"/>
    <property type="match status" value="1"/>
</dbReference>
<protein>
    <submittedName>
        <fullName evidence="1">Uncharacterized protein</fullName>
    </submittedName>
</protein>
<comment type="caution">
    <text evidence="1">The sequence shown here is derived from an EMBL/GenBank/DDBJ whole genome shotgun (WGS) entry which is preliminary data.</text>
</comment>
<evidence type="ECO:0000313" key="2">
    <source>
        <dbReference type="Proteomes" id="UP000749559"/>
    </source>
</evidence>
<proteinExistence type="predicted"/>
<dbReference type="PANTHER" id="PTHR31408:SF2">
    <property type="entry name" value="PROTEIN SPO16 HOMOLOG"/>
    <property type="match status" value="1"/>
</dbReference>